<keyword evidence="5 6" id="KW-0067">ATP-binding</keyword>
<evidence type="ECO:0000259" key="7">
    <source>
        <dbReference type="PROSITE" id="PS50011"/>
    </source>
</evidence>
<reference evidence="9" key="1">
    <citation type="journal article" date="2017" name="Nature">
        <title>The sunflower genome provides insights into oil metabolism, flowering and Asterid evolution.</title>
        <authorList>
            <person name="Badouin H."/>
            <person name="Gouzy J."/>
            <person name="Grassa C.J."/>
            <person name="Murat F."/>
            <person name="Staton S.E."/>
            <person name="Cottret L."/>
            <person name="Lelandais-Briere C."/>
            <person name="Owens G.L."/>
            <person name="Carrere S."/>
            <person name="Mayjonade B."/>
            <person name="Legrand L."/>
            <person name="Gill N."/>
            <person name="Kane N.C."/>
            <person name="Bowers J.E."/>
            <person name="Hubner S."/>
            <person name="Bellec A."/>
            <person name="Berard A."/>
            <person name="Berges H."/>
            <person name="Blanchet N."/>
            <person name="Boniface M.C."/>
            <person name="Brunel D."/>
            <person name="Catrice O."/>
            <person name="Chaidir N."/>
            <person name="Claudel C."/>
            <person name="Donnadieu C."/>
            <person name="Faraut T."/>
            <person name="Fievet G."/>
            <person name="Helmstetter N."/>
            <person name="King M."/>
            <person name="Knapp S.J."/>
            <person name="Lai Z."/>
            <person name="Le Paslier M.C."/>
            <person name="Lippi Y."/>
            <person name="Lorenzon L."/>
            <person name="Mandel J.R."/>
            <person name="Marage G."/>
            <person name="Marchand G."/>
            <person name="Marquand E."/>
            <person name="Bret-Mestries E."/>
            <person name="Morien E."/>
            <person name="Nambeesan S."/>
            <person name="Nguyen T."/>
            <person name="Pegot-Espagnet P."/>
            <person name="Pouilly N."/>
            <person name="Raftis F."/>
            <person name="Sallet E."/>
            <person name="Schiex T."/>
            <person name="Thomas J."/>
            <person name="Vandecasteele C."/>
            <person name="Vares D."/>
            <person name="Vear F."/>
            <person name="Vautrin S."/>
            <person name="Crespi M."/>
            <person name="Mangin B."/>
            <person name="Burke J.M."/>
            <person name="Salse J."/>
            <person name="Munos S."/>
            <person name="Vincourt P."/>
            <person name="Rieseberg L.H."/>
            <person name="Langlade N.B."/>
        </authorList>
    </citation>
    <scope>NUCLEOTIDE SEQUENCE [LARGE SCALE GENOMIC DNA]</scope>
    <source>
        <strain evidence="9">cv. SF193</strain>
    </source>
</reference>
<sequence length="586" mass="67856">MIKGPKIFYVFFIYSPYFVQAPKFGNKPNHLTDYRPKPLTQNTIGAGNQKSRTRVDLCFAPGHQGSDQSHQIKRCRISDQTHQTLHQATGHPQFRIPQIRESRFRRVGLFYNKGLLHFPPTENNNYNLQMSFEEIKLATQNFSRENLIGGGGFGKVFKGEITHGNESTTIIAKRLDRSQGQGEHHFLMELEILFEYKHENIIGLVGYCNENDEKIIVYEHASNRSLDRCLNDVNLTWTKRLNICIDIAHGLAFLHGGASTKEMVIHRDIKSANILLNGDWKAKISDFGLSAITAINQEVISKLVGTISYVDPQYEYTGFFTEKSDIYSLGVVLFEILYGRLLVPETKDYDQQHVTRILKQILEEEKLGSIVFEGIKEQIDPESLSTFRVIVSECLYNDRKERPTAEHVSQQLEKSLEFQEDYEIWGPKLPEDYEEILKLSKSPGISHSSAKKKHLYNLFSEGILLQDGKVWFWLGSNGERNEMISARKFSYRNRSLHKWSVVSESRFKKVAEILDISNLMIKIKTRTHFLSPATVYGVHLVFKFCDFKGVSKNPMYVDLKYRKGRKTLHAYFAKWRDNEWMMLREE</sequence>
<dbReference type="PANTHER" id="PTHR27003">
    <property type="entry name" value="OS07G0166700 PROTEIN"/>
    <property type="match status" value="1"/>
</dbReference>
<feature type="binding site" evidence="6">
    <location>
        <position position="173"/>
    </location>
    <ligand>
        <name>ATP</name>
        <dbReference type="ChEBI" id="CHEBI:30616"/>
    </ligand>
</feature>
<keyword evidence="4" id="KW-0418">Kinase</keyword>
<dbReference type="SUPFAM" id="SSF56112">
    <property type="entry name" value="Protein kinase-like (PK-like)"/>
    <property type="match status" value="1"/>
</dbReference>
<dbReference type="GO" id="GO:0005886">
    <property type="term" value="C:plasma membrane"/>
    <property type="evidence" value="ECO:0000318"/>
    <property type="project" value="GO_Central"/>
</dbReference>
<evidence type="ECO:0000256" key="2">
    <source>
        <dbReference type="ARBA" id="ARBA00022679"/>
    </source>
</evidence>
<dbReference type="GO" id="GO:0004674">
    <property type="term" value="F:protein serine/threonine kinase activity"/>
    <property type="evidence" value="ECO:0007669"/>
    <property type="project" value="UniProtKB-KW"/>
</dbReference>
<evidence type="ECO:0000256" key="5">
    <source>
        <dbReference type="ARBA" id="ARBA00022840"/>
    </source>
</evidence>
<dbReference type="FunFam" id="3.30.200.20:FF:000039">
    <property type="entry name" value="receptor-like protein kinase FERONIA"/>
    <property type="match status" value="1"/>
</dbReference>
<keyword evidence="9" id="KW-1185">Reference proteome</keyword>
<dbReference type="InParanoid" id="A0A251SF52"/>
<name>A0A251SF52_HELAN</name>
<evidence type="ECO:0000313" key="9">
    <source>
        <dbReference type="Proteomes" id="UP000215914"/>
    </source>
</evidence>
<dbReference type="SMART" id="SM00220">
    <property type="entry name" value="S_TKc"/>
    <property type="match status" value="1"/>
</dbReference>
<dbReference type="InterPro" id="IPR008271">
    <property type="entry name" value="Ser/Thr_kinase_AS"/>
</dbReference>
<dbReference type="EMBL" id="CM007903">
    <property type="protein sequence ID" value="OTF97363.1"/>
    <property type="molecule type" value="Genomic_DNA"/>
</dbReference>
<organism evidence="8 9">
    <name type="scientific">Helianthus annuus</name>
    <name type="common">Common sunflower</name>
    <dbReference type="NCBI Taxonomy" id="4232"/>
    <lineage>
        <taxon>Eukaryota</taxon>
        <taxon>Viridiplantae</taxon>
        <taxon>Streptophyta</taxon>
        <taxon>Embryophyta</taxon>
        <taxon>Tracheophyta</taxon>
        <taxon>Spermatophyta</taxon>
        <taxon>Magnoliopsida</taxon>
        <taxon>eudicotyledons</taxon>
        <taxon>Gunneridae</taxon>
        <taxon>Pentapetalae</taxon>
        <taxon>asterids</taxon>
        <taxon>campanulids</taxon>
        <taxon>Asterales</taxon>
        <taxon>Asteraceae</taxon>
        <taxon>Asteroideae</taxon>
        <taxon>Heliantheae alliance</taxon>
        <taxon>Heliantheae</taxon>
        <taxon>Helianthus</taxon>
    </lineage>
</organism>
<dbReference type="PROSITE" id="PS00107">
    <property type="entry name" value="PROTEIN_KINASE_ATP"/>
    <property type="match status" value="1"/>
</dbReference>
<dbReference type="PANTHER" id="PTHR27003:SF471">
    <property type="entry name" value="VASCULAR ENDOTHELIAL GROWTH FACTOR RECEPTOR 2 (VEGFR2)-RELATED"/>
    <property type="match status" value="1"/>
</dbReference>
<keyword evidence="2" id="KW-0808">Transferase</keyword>
<dbReference type="PROSITE" id="PS00108">
    <property type="entry name" value="PROTEIN_KINASE_ST"/>
    <property type="match status" value="1"/>
</dbReference>
<dbReference type="InterPro" id="IPR011009">
    <property type="entry name" value="Kinase-like_dom_sf"/>
</dbReference>
<keyword evidence="3 6" id="KW-0547">Nucleotide-binding</keyword>
<proteinExistence type="predicted"/>
<dbReference type="Proteomes" id="UP000215914">
    <property type="component" value="Chromosome 14"/>
</dbReference>
<dbReference type="InterPro" id="IPR000719">
    <property type="entry name" value="Prot_kinase_dom"/>
</dbReference>
<evidence type="ECO:0000313" key="8">
    <source>
        <dbReference type="EMBL" id="OTF97363.1"/>
    </source>
</evidence>
<dbReference type="Gene3D" id="1.10.510.10">
    <property type="entry name" value="Transferase(Phosphotransferase) domain 1"/>
    <property type="match status" value="1"/>
</dbReference>
<evidence type="ECO:0000256" key="6">
    <source>
        <dbReference type="PROSITE-ProRule" id="PRU10141"/>
    </source>
</evidence>
<evidence type="ECO:0000256" key="1">
    <source>
        <dbReference type="ARBA" id="ARBA00022527"/>
    </source>
</evidence>
<gene>
    <name evidence="8" type="ORF">HannXRQ_Chr14g0433781</name>
</gene>
<feature type="domain" description="Protein kinase" evidence="7">
    <location>
        <begin position="142"/>
        <end position="416"/>
    </location>
</feature>
<evidence type="ECO:0000256" key="4">
    <source>
        <dbReference type="ARBA" id="ARBA00022777"/>
    </source>
</evidence>
<accession>A0A251SF52</accession>
<dbReference type="GO" id="GO:0004714">
    <property type="term" value="F:transmembrane receptor protein tyrosine kinase activity"/>
    <property type="evidence" value="ECO:0007669"/>
    <property type="project" value="InterPro"/>
</dbReference>
<dbReference type="Pfam" id="PF00069">
    <property type="entry name" value="Pkinase"/>
    <property type="match status" value="1"/>
</dbReference>
<dbReference type="GO" id="GO:0004672">
    <property type="term" value="F:protein kinase activity"/>
    <property type="evidence" value="ECO:0000318"/>
    <property type="project" value="GO_Central"/>
</dbReference>
<dbReference type="Gene3D" id="3.30.200.20">
    <property type="entry name" value="Phosphorylase Kinase, domain 1"/>
    <property type="match status" value="1"/>
</dbReference>
<dbReference type="AlphaFoldDB" id="A0A251SF52"/>
<keyword evidence="1" id="KW-0723">Serine/threonine-protein kinase</keyword>
<dbReference type="Pfam" id="PF14299">
    <property type="entry name" value="PP2"/>
    <property type="match status" value="1"/>
</dbReference>
<dbReference type="InterPro" id="IPR045272">
    <property type="entry name" value="ANXUR1/2-like"/>
</dbReference>
<dbReference type="PROSITE" id="PS50011">
    <property type="entry name" value="PROTEIN_KINASE_DOM"/>
    <property type="match status" value="1"/>
</dbReference>
<dbReference type="InterPro" id="IPR017441">
    <property type="entry name" value="Protein_kinase_ATP_BS"/>
</dbReference>
<protein>
    <recommendedName>
        <fullName evidence="7">Protein kinase domain-containing protein</fullName>
    </recommendedName>
</protein>
<dbReference type="InterPro" id="IPR025886">
    <property type="entry name" value="PP2-like"/>
</dbReference>
<dbReference type="GO" id="GO:0005524">
    <property type="term" value="F:ATP binding"/>
    <property type="evidence" value="ECO:0007669"/>
    <property type="project" value="UniProtKB-UniRule"/>
</dbReference>
<evidence type="ECO:0000256" key="3">
    <source>
        <dbReference type="ARBA" id="ARBA00022741"/>
    </source>
</evidence>